<dbReference type="Proteomes" id="UP000193355">
    <property type="component" value="Unassembled WGS sequence"/>
</dbReference>
<dbReference type="SMART" id="SM00935">
    <property type="entry name" value="OmpH"/>
    <property type="match status" value="1"/>
</dbReference>
<evidence type="ECO:0000313" key="4">
    <source>
        <dbReference type="EMBL" id="SMG18419.1"/>
    </source>
</evidence>
<proteinExistence type="inferred from homology"/>
<gene>
    <name evidence="4" type="ORF">SAMN06275492_10528</name>
</gene>
<dbReference type="InterPro" id="IPR024930">
    <property type="entry name" value="Skp_dom_sf"/>
</dbReference>
<evidence type="ECO:0000256" key="2">
    <source>
        <dbReference type="ARBA" id="ARBA00022729"/>
    </source>
</evidence>
<keyword evidence="5" id="KW-1185">Reference proteome</keyword>
<feature type="signal peptide" evidence="3">
    <location>
        <begin position="1"/>
        <end position="26"/>
    </location>
</feature>
<dbReference type="PANTHER" id="PTHR35089">
    <property type="entry name" value="CHAPERONE PROTEIN SKP"/>
    <property type="match status" value="1"/>
</dbReference>
<comment type="similarity">
    <text evidence="1">Belongs to the Skp family.</text>
</comment>
<protein>
    <submittedName>
        <fullName evidence="4">Periplasmic chaperone for outer membrane proteins Skp</fullName>
    </submittedName>
</protein>
<dbReference type="Pfam" id="PF03938">
    <property type="entry name" value="OmpH"/>
    <property type="match status" value="1"/>
</dbReference>
<organism evidence="4 5">
    <name type="scientific">Dethiosulfovibrio salsuginis</name>
    <dbReference type="NCBI Taxonomy" id="561720"/>
    <lineage>
        <taxon>Bacteria</taxon>
        <taxon>Thermotogati</taxon>
        <taxon>Synergistota</taxon>
        <taxon>Synergistia</taxon>
        <taxon>Synergistales</taxon>
        <taxon>Dethiosulfovibrionaceae</taxon>
        <taxon>Dethiosulfovibrio</taxon>
    </lineage>
</organism>
<name>A0A1X7IUH8_9BACT</name>
<feature type="chain" id="PRO_5012033069" evidence="3">
    <location>
        <begin position="27"/>
        <end position="146"/>
    </location>
</feature>
<dbReference type="PANTHER" id="PTHR35089:SF1">
    <property type="entry name" value="CHAPERONE PROTEIN SKP"/>
    <property type="match status" value="1"/>
</dbReference>
<keyword evidence="2 3" id="KW-0732">Signal</keyword>
<dbReference type="InterPro" id="IPR005632">
    <property type="entry name" value="Chaperone_Skp"/>
</dbReference>
<evidence type="ECO:0000256" key="3">
    <source>
        <dbReference type="SAM" id="SignalP"/>
    </source>
</evidence>
<sequence>MRVVKSVRLVALGVLFAMALSSVALAAEKIGVIEPQKILFQHPKFEQVTKRVQAVLEAKQNEAKSAIEKATDNKVKAEIYATKKQEAAVEEQTLMAPLFKEINLAIRTVAKAKGVTVILDKAQVFFGGIDVTEDVIQQLKKMNASN</sequence>
<dbReference type="OrthoDB" id="6329at2"/>
<dbReference type="GO" id="GO:0005829">
    <property type="term" value="C:cytosol"/>
    <property type="evidence" value="ECO:0007669"/>
    <property type="project" value="TreeGrafter"/>
</dbReference>
<dbReference type="RefSeq" id="WP_085543928.1">
    <property type="nucleotide sequence ID" value="NZ_FXBB01000005.1"/>
</dbReference>
<dbReference type="GO" id="GO:0051082">
    <property type="term" value="F:unfolded protein binding"/>
    <property type="evidence" value="ECO:0007669"/>
    <property type="project" value="InterPro"/>
</dbReference>
<dbReference type="Gene3D" id="3.30.910.20">
    <property type="entry name" value="Skp domain"/>
    <property type="match status" value="1"/>
</dbReference>
<dbReference type="STRING" id="561720.SAMN06275492_10528"/>
<dbReference type="SUPFAM" id="SSF111384">
    <property type="entry name" value="OmpH-like"/>
    <property type="match status" value="1"/>
</dbReference>
<dbReference type="GO" id="GO:0050821">
    <property type="term" value="P:protein stabilization"/>
    <property type="evidence" value="ECO:0007669"/>
    <property type="project" value="TreeGrafter"/>
</dbReference>
<evidence type="ECO:0000256" key="1">
    <source>
        <dbReference type="ARBA" id="ARBA00009091"/>
    </source>
</evidence>
<dbReference type="EMBL" id="FXBB01000005">
    <property type="protein sequence ID" value="SMG18419.1"/>
    <property type="molecule type" value="Genomic_DNA"/>
</dbReference>
<evidence type="ECO:0000313" key="5">
    <source>
        <dbReference type="Proteomes" id="UP000193355"/>
    </source>
</evidence>
<dbReference type="AlphaFoldDB" id="A0A1X7IUH8"/>
<reference evidence="5" key="1">
    <citation type="submission" date="2017-04" db="EMBL/GenBank/DDBJ databases">
        <authorList>
            <person name="Varghese N."/>
            <person name="Submissions S."/>
        </authorList>
    </citation>
    <scope>NUCLEOTIDE SEQUENCE [LARGE SCALE GENOMIC DNA]</scope>
    <source>
        <strain evidence="5">USBA 82</strain>
    </source>
</reference>
<accession>A0A1X7IUH8</accession>